<organism evidence="3 4">
    <name type="scientific">Aurantiacibacter marinus</name>
    <dbReference type="NCBI Taxonomy" id="874156"/>
    <lineage>
        <taxon>Bacteria</taxon>
        <taxon>Pseudomonadati</taxon>
        <taxon>Pseudomonadota</taxon>
        <taxon>Alphaproteobacteria</taxon>
        <taxon>Sphingomonadales</taxon>
        <taxon>Erythrobacteraceae</taxon>
        <taxon>Aurantiacibacter</taxon>
    </lineage>
</organism>
<name>A0A0H0XT07_9SPHN</name>
<sequence>MFGSDGVFGPDGPFGASGPFGAGGPFGSQGLFGPGGLFGQGGKRGGHRSRRRGQGGPMQKRERMFGPGELRLVLLAMLAEEPRHGYELIKALEEMTEGAYSPSPGIIYPTLQLLNDEGVIAAQESEDARKLYQATEAGLAELADRADDLEGLWNRLGRKAERARPTASADLFRSLGNLATVITNRASKNGMNSVDKDKVIDLIDELARRIERL</sequence>
<comment type="caution">
    <text evidence="3">The sequence shown here is derived from an EMBL/GenBank/DDBJ whole genome shotgun (WGS) entry which is preliminary data.</text>
</comment>
<evidence type="ECO:0000313" key="3">
    <source>
        <dbReference type="EMBL" id="KLI65082.1"/>
    </source>
</evidence>
<dbReference type="Gene3D" id="1.10.10.10">
    <property type="entry name" value="Winged helix-like DNA-binding domain superfamily/Winged helix DNA-binding domain"/>
    <property type="match status" value="1"/>
</dbReference>
<feature type="region of interest" description="Disordered" evidence="1">
    <location>
        <begin position="35"/>
        <end position="62"/>
    </location>
</feature>
<dbReference type="PANTHER" id="PTHR43252:SF7">
    <property type="entry name" value="TRANSCRIPTIONAL REGULATOR YQJI"/>
    <property type="match status" value="1"/>
</dbReference>
<evidence type="ECO:0000256" key="1">
    <source>
        <dbReference type="SAM" id="MobiDB-lite"/>
    </source>
</evidence>
<dbReference type="PATRIC" id="fig|874156.12.peg.106"/>
<feature type="compositionally biased region" description="Basic residues" evidence="1">
    <location>
        <begin position="44"/>
        <end position="53"/>
    </location>
</feature>
<dbReference type="InterPro" id="IPR036388">
    <property type="entry name" value="WH-like_DNA-bd_sf"/>
</dbReference>
<dbReference type="InterPro" id="IPR005149">
    <property type="entry name" value="Tscrpt_reg_PadR_N"/>
</dbReference>
<accession>A0A0H0XT07</accession>
<reference evidence="3 4" key="1">
    <citation type="submission" date="2015-04" db="EMBL/GenBank/DDBJ databases">
        <title>The draft genome sequence of Erythrobacter marinus HWDM-33.</title>
        <authorList>
            <person name="Zhuang L."/>
            <person name="Liu Y."/>
            <person name="Shao Z."/>
        </authorList>
    </citation>
    <scope>NUCLEOTIDE SEQUENCE [LARGE SCALE GENOMIC DNA]</scope>
    <source>
        <strain evidence="3 4">HWDM-33</strain>
    </source>
</reference>
<dbReference type="EMBL" id="LBHU01000001">
    <property type="protein sequence ID" value="KLI65082.1"/>
    <property type="molecule type" value="Genomic_DNA"/>
</dbReference>
<protein>
    <recommendedName>
        <fullName evidence="2">Transcription regulator PadR N-terminal domain-containing protein</fullName>
    </recommendedName>
</protein>
<dbReference type="SUPFAM" id="SSF46785">
    <property type="entry name" value="Winged helix' DNA-binding domain"/>
    <property type="match status" value="1"/>
</dbReference>
<feature type="domain" description="Transcription regulator PadR N-terminal" evidence="2">
    <location>
        <begin position="74"/>
        <end position="143"/>
    </location>
</feature>
<dbReference type="Pfam" id="PF03551">
    <property type="entry name" value="PadR"/>
    <property type="match status" value="1"/>
</dbReference>
<evidence type="ECO:0000313" key="4">
    <source>
        <dbReference type="Proteomes" id="UP000053455"/>
    </source>
</evidence>
<dbReference type="PANTHER" id="PTHR43252">
    <property type="entry name" value="TRANSCRIPTIONAL REGULATOR YQJI"/>
    <property type="match status" value="1"/>
</dbReference>
<dbReference type="InterPro" id="IPR036390">
    <property type="entry name" value="WH_DNA-bd_sf"/>
</dbReference>
<dbReference type="STRING" id="874156.GCA_001021555_01186"/>
<gene>
    <name evidence="3" type="ORF">AAV99_00490</name>
</gene>
<keyword evidence="4" id="KW-1185">Reference proteome</keyword>
<proteinExistence type="predicted"/>
<dbReference type="Proteomes" id="UP000053455">
    <property type="component" value="Unassembled WGS sequence"/>
</dbReference>
<dbReference type="AlphaFoldDB" id="A0A0H0XT07"/>
<evidence type="ECO:0000259" key="2">
    <source>
        <dbReference type="Pfam" id="PF03551"/>
    </source>
</evidence>